<organism evidence="1 2">
    <name type="scientific">Dickeya lacustris</name>
    <dbReference type="NCBI Taxonomy" id="2259638"/>
    <lineage>
        <taxon>Bacteria</taxon>
        <taxon>Pseudomonadati</taxon>
        <taxon>Pseudomonadota</taxon>
        <taxon>Gammaproteobacteria</taxon>
        <taxon>Enterobacterales</taxon>
        <taxon>Pectobacteriaceae</taxon>
        <taxon>Dickeya</taxon>
    </lineage>
</organism>
<accession>A0ABY8G7Z5</accession>
<proteinExistence type="predicted"/>
<evidence type="ECO:0000313" key="2">
    <source>
        <dbReference type="Proteomes" id="UP001219630"/>
    </source>
</evidence>
<dbReference type="Proteomes" id="UP001219630">
    <property type="component" value="Chromosome"/>
</dbReference>
<dbReference type="EMBL" id="CP114280">
    <property type="protein sequence ID" value="WFN56086.1"/>
    <property type="molecule type" value="Genomic_DNA"/>
</dbReference>
<sequence>MNTGMVIRTVIITGLGANPARQCHSAVQEYLRLFIKGEETVKHKIRRRNQRWLSEQYRYAMLNDLPMSFFTHISTQRAEMDNAMRLKRRGKLLPCWERAAFFPGSVSLPFISSRGKTYYHQMFFEKAEIPENYQAHWLEPVDDEDD</sequence>
<gene>
    <name evidence="1" type="ORF">O1Q98_01790</name>
</gene>
<keyword evidence="2" id="KW-1185">Reference proteome</keyword>
<evidence type="ECO:0000313" key="1">
    <source>
        <dbReference type="EMBL" id="WFN56086.1"/>
    </source>
</evidence>
<protein>
    <submittedName>
        <fullName evidence="1">Uncharacterized protein</fullName>
    </submittedName>
</protein>
<reference evidence="1 2" key="1">
    <citation type="submission" date="2022-12" db="EMBL/GenBank/DDBJ databases">
        <title>Complete genome sequencing of Dickeya lacustris type strain LMG30899.</title>
        <authorList>
            <person name="Dobhal S."/>
            <person name="Arizala D."/>
            <person name="Arif M."/>
        </authorList>
    </citation>
    <scope>NUCLEOTIDE SEQUENCE [LARGE SCALE GENOMIC DNA]</scope>
    <source>
        <strain evidence="1 2">LMG30899</strain>
    </source>
</reference>
<dbReference type="RefSeq" id="WP_125259526.1">
    <property type="nucleotide sequence ID" value="NZ_CP114280.1"/>
</dbReference>
<name>A0ABY8G7Z5_9GAMM</name>